<protein>
    <submittedName>
        <fullName evidence="1">Uncharacterized protein</fullName>
    </submittedName>
</protein>
<proteinExistence type="predicted"/>
<name>A0A6J5L745_9CAUD</name>
<accession>A0A6J5L745</accession>
<reference evidence="1" key="1">
    <citation type="submission" date="2020-04" db="EMBL/GenBank/DDBJ databases">
        <authorList>
            <person name="Chiriac C."/>
            <person name="Salcher M."/>
            <person name="Ghai R."/>
            <person name="Kavagutti S V."/>
        </authorList>
    </citation>
    <scope>NUCLEOTIDE SEQUENCE</scope>
</reference>
<gene>
    <name evidence="1" type="ORF">UFOVP112_88</name>
</gene>
<sequence>MAYLYPFGATQPENLEIIRDDTNAHKIETTLVQATDECTPMHLDQRGPLFIFHDQEPLDISYNAQLLDHITSNTRPPWVLVTTERNSIDGNAMCENYPFARIDYFFHIFAATDWFRGHEYLPGLIAPRDRTLKKTYITFNRLTSNKRIYRSLLVNELYKNNLLDSGYVSYSKTCPDGGSYDDNLRQGVPEYQLDPSLVEEAITNISQLPDLRIDFNDHDHIPNQSMLLSPLEQLMESFVFVVTETCFFQTKTHLTEKIFKPIVLRMPFILVGCAYNLEYLRSYGFKTFGDFWDESYDTIEDPVLRLQAIVNILTKLDAMSKEDQMAMLLDMQPILEHNYNLFNDPAFVRSEWEYLKEELYKMCQLYKFKMPYRLNNRLGQAIPIDPNEP</sequence>
<evidence type="ECO:0000313" key="1">
    <source>
        <dbReference type="EMBL" id="CAB4128847.1"/>
    </source>
</evidence>
<dbReference type="EMBL" id="LR796233">
    <property type="protein sequence ID" value="CAB4128847.1"/>
    <property type="molecule type" value="Genomic_DNA"/>
</dbReference>
<organism evidence="1">
    <name type="scientific">uncultured Caudovirales phage</name>
    <dbReference type="NCBI Taxonomy" id="2100421"/>
    <lineage>
        <taxon>Viruses</taxon>
        <taxon>Duplodnaviria</taxon>
        <taxon>Heunggongvirae</taxon>
        <taxon>Uroviricota</taxon>
        <taxon>Caudoviricetes</taxon>
        <taxon>Peduoviridae</taxon>
        <taxon>Maltschvirus</taxon>
        <taxon>Maltschvirus maltsch</taxon>
    </lineage>
</organism>